<evidence type="ECO:0000256" key="1">
    <source>
        <dbReference type="ARBA" id="ARBA00004141"/>
    </source>
</evidence>
<feature type="transmembrane region" description="Helical" evidence="7">
    <location>
        <begin position="214"/>
        <end position="235"/>
    </location>
</feature>
<dbReference type="PANTHER" id="PTHR12101">
    <property type="entry name" value="POPEYE DOMAIN CONTAINING PROTEIN"/>
    <property type="match status" value="1"/>
</dbReference>
<reference evidence="10" key="1">
    <citation type="submission" date="2025-08" db="UniProtKB">
        <authorList>
            <consortium name="RefSeq"/>
        </authorList>
    </citation>
    <scope>IDENTIFICATION</scope>
    <source>
        <tissue evidence="10">Muscle</tissue>
    </source>
</reference>
<keyword evidence="4 7" id="KW-0812">Transmembrane</keyword>
<dbReference type="Proteomes" id="UP000694941">
    <property type="component" value="Unplaced"/>
</dbReference>
<evidence type="ECO:0000256" key="3">
    <source>
        <dbReference type="ARBA" id="ARBA00022475"/>
    </source>
</evidence>
<keyword evidence="9" id="KW-1185">Reference proteome</keyword>
<feature type="transmembrane region" description="Helical" evidence="7">
    <location>
        <begin position="73"/>
        <end position="93"/>
    </location>
</feature>
<evidence type="ECO:0000313" key="9">
    <source>
        <dbReference type="Proteomes" id="UP000694941"/>
    </source>
</evidence>
<evidence type="ECO:0000256" key="4">
    <source>
        <dbReference type="ARBA" id="ARBA00022692"/>
    </source>
</evidence>
<evidence type="ECO:0000256" key="6">
    <source>
        <dbReference type="ARBA" id="ARBA00023136"/>
    </source>
</evidence>
<feature type="transmembrane region" description="Helical" evidence="7">
    <location>
        <begin position="47"/>
        <end position="66"/>
    </location>
</feature>
<protein>
    <submittedName>
        <fullName evidence="10">Blood vessel epicardial substance-like</fullName>
    </submittedName>
</protein>
<comment type="subcellular location">
    <subcellularLocation>
        <location evidence="2">Cell membrane</location>
    </subcellularLocation>
    <subcellularLocation>
        <location evidence="1">Membrane</location>
        <topology evidence="1">Multi-pass membrane protein</topology>
    </subcellularLocation>
</comment>
<dbReference type="RefSeq" id="XP_013781172.2">
    <property type="nucleotide sequence ID" value="XM_013925718.2"/>
</dbReference>
<dbReference type="InterPro" id="IPR055272">
    <property type="entry name" value="POPDC1-3_dom"/>
</dbReference>
<name>A0ABM1BFV3_LIMPO</name>
<dbReference type="InterPro" id="IPR006916">
    <property type="entry name" value="POPDC1-3"/>
</dbReference>
<evidence type="ECO:0000256" key="2">
    <source>
        <dbReference type="ARBA" id="ARBA00004236"/>
    </source>
</evidence>
<gene>
    <name evidence="10" type="primary">LOC106465491</name>
</gene>
<keyword evidence="3" id="KW-1003">Cell membrane</keyword>
<evidence type="ECO:0000256" key="7">
    <source>
        <dbReference type="SAM" id="Phobius"/>
    </source>
</evidence>
<dbReference type="GeneID" id="106465491"/>
<evidence type="ECO:0000313" key="10">
    <source>
        <dbReference type="RefSeq" id="XP_013781172.2"/>
    </source>
</evidence>
<keyword evidence="6 7" id="KW-0472">Membrane</keyword>
<feature type="domain" description="POPDC1-3" evidence="8">
    <location>
        <begin position="21"/>
        <end position="149"/>
    </location>
</feature>
<proteinExistence type="predicted"/>
<dbReference type="PANTHER" id="PTHR12101:SF17">
    <property type="entry name" value="BLOOD VESSEL EPICARDIAL SUBSTANCE"/>
    <property type="match status" value="1"/>
</dbReference>
<evidence type="ECO:0000256" key="5">
    <source>
        <dbReference type="ARBA" id="ARBA00022989"/>
    </source>
</evidence>
<accession>A0ABM1BFV3</accession>
<keyword evidence="5 7" id="KW-1133">Transmembrane helix</keyword>
<organism evidence="9 10">
    <name type="scientific">Limulus polyphemus</name>
    <name type="common">Atlantic horseshoe crab</name>
    <dbReference type="NCBI Taxonomy" id="6850"/>
    <lineage>
        <taxon>Eukaryota</taxon>
        <taxon>Metazoa</taxon>
        <taxon>Ecdysozoa</taxon>
        <taxon>Arthropoda</taxon>
        <taxon>Chelicerata</taxon>
        <taxon>Merostomata</taxon>
        <taxon>Xiphosura</taxon>
        <taxon>Limulidae</taxon>
        <taxon>Limulus</taxon>
    </lineage>
</organism>
<dbReference type="Pfam" id="PF04831">
    <property type="entry name" value="POPDC1-3"/>
    <property type="match status" value="1"/>
</dbReference>
<evidence type="ECO:0000259" key="8">
    <source>
        <dbReference type="Pfam" id="PF04831"/>
    </source>
</evidence>
<sequence>MNNSLNTTTRGRYCEEWEGARHGLFQLANLCFAGAFLVPPKLQMNVLLMRSTLTVGFLLVTLWAGVDICAPDIFAWNVTFLFTNLLHSLFLLYRNIPPRIQPQLLDLFHKIFVPLKVDKKSFMDLVKEAEVISIKPEEYYAIEGATAADERLAVLLSGKMKATFGNLLLHYIHPNEFLDSPEWESCTVDSDKLFQVSISAVEPSRFFFGHVGNLMLLSVITYSFVISCIILLVRISPTNSTCSTKSIV</sequence>